<evidence type="ECO:0000313" key="1">
    <source>
        <dbReference type="EMBL" id="MED6262649.1"/>
    </source>
</evidence>
<gene>
    <name evidence="1" type="ORF">ATANTOWER_023360</name>
</gene>
<reference evidence="1 2" key="1">
    <citation type="submission" date="2021-07" db="EMBL/GenBank/DDBJ databases">
        <authorList>
            <person name="Palmer J.M."/>
        </authorList>
    </citation>
    <scope>NUCLEOTIDE SEQUENCE [LARGE SCALE GENOMIC DNA]</scope>
    <source>
        <strain evidence="1 2">AT_MEX2019</strain>
        <tissue evidence="1">Muscle</tissue>
    </source>
</reference>
<organism evidence="1 2">
    <name type="scientific">Ataeniobius toweri</name>
    <dbReference type="NCBI Taxonomy" id="208326"/>
    <lineage>
        <taxon>Eukaryota</taxon>
        <taxon>Metazoa</taxon>
        <taxon>Chordata</taxon>
        <taxon>Craniata</taxon>
        <taxon>Vertebrata</taxon>
        <taxon>Euteleostomi</taxon>
        <taxon>Actinopterygii</taxon>
        <taxon>Neopterygii</taxon>
        <taxon>Teleostei</taxon>
        <taxon>Neoteleostei</taxon>
        <taxon>Acanthomorphata</taxon>
        <taxon>Ovalentaria</taxon>
        <taxon>Atherinomorphae</taxon>
        <taxon>Cyprinodontiformes</taxon>
        <taxon>Goodeidae</taxon>
        <taxon>Ataeniobius</taxon>
    </lineage>
</organism>
<name>A0ABU7CLD7_9TELE</name>
<accession>A0ABU7CLD7</accession>
<protein>
    <submittedName>
        <fullName evidence="1">Uncharacterized protein</fullName>
    </submittedName>
</protein>
<dbReference type="EMBL" id="JAHUTI010093698">
    <property type="protein sequence ID" value="MED6262649.1"/>
    <property type="molecule type" value="Genomic_DNA"/>
</dbReference>
<sequence length="104" mass="11824">MCAAESSSYIRKTGSDPFSCSLWKFDKTDIQIISSHTQSTRSEYLLLLGTPVWSNSCMDKDSAQLLALLDRSSEHSSDRISLKQMMNQSLSWARKMYMLDSFPT</sequence>
<evidence type="ECO:0000313" key="2">
    <source>
        <dbReference type="Proteomes" id="UP001345963"/>
    </source>
</evidence>
<keyword evidence="2" id="KW-1185">Reference proteome</keyword>
<dbReference type="Proteomes" id="UP001345963">
    <property type="component" value="Unassembled WGS sequence"/>
</dbReference>
<comment type="caution">
    <text evidence="1">The sequence shown here is derived from an EMBL/GenBank/DDBJ whole genome shotgun (WGS) entry which is preliminary data.</text>
</comment>
<proteinExistence type="predicted"/>